<gene>
    <name evidence="1" type="ORF">P7K49_014227</name>
</gene>
<evidence type="ECO:0000313" key="1">
    <source>
        <dbReference type="EMBL" id="KAK2109062.1"/>
    </source>
</evidence>
<keyword evidence="2" id="KW-1185">Reference proteome</keyword>
<proteinExistence type="predicted"/>
<name>A0ABQ9VIL0_SAGOE</name>
<sequence length="94" mass="10068">MSTGMKPMVIAISETARLASGWSLQMGTCRRKSGAVRWGHKPPDCPAKPTTQGEKLRTVSFLPSSWTSAATSKMVIQAAPMGPWNGCLQDHGLP</sequence>
<protein>
    <submittedName>
        <fullName evidence="1">Uncharacterized protein</fullName>
    </submittedName>
</protein>
<accession>A0ABQ9VIL0</accession>
<evidence type="ECO:0000313" key="2">
    <source>
        <dbReference type="Proteomes" id="UP001266305"/>
    </source>
</evidence>
<dbReference type="Proteomes" id="UP001266305">
    <property type="component" value="Unassembled WGS sequence"/>
</dbReference>
<dbReference type="EMBL" id="JASSZA010000006">
    <property type="protein sequence ID" value="KAK2109062.1"/>
    <property type="molecule type" value="Genomic_DNA"/>
</dbReference>
<reference evidence="1 2" key="1">
    <citation type="submission" date="2023-05" db="EMBL/GenBank/DDBJ databases">
        <title>B98-5 Cell Line De Novo Hybrid Assembly: An Optical Mapping Approach.</title>
        <authorList>
            <person name="Kananen K."/>
            <person name="Auerbach J.A."/>
            <person name="Kautto E."/>
            <person name="Blachly J.S."/>
        </authorList>
    </citation>
    <scope>NUCLEOTIDE SEQUENCE [LARGE SCALE GENOMIC DNA]</scope>
    <source>
        <strain evidence="1">B95-8</strain>
        <tissue evidence="1">Cell line</tissue>
    </source>
</reference>
<organism evidence="1 2">
    <name type="scientific">Saguinus oedipus</name>
    <name type="common">Cotton-top tamarin</name>
    <name type="synonym">Oedipomidas oedipus</name>
    <dbReference type="NCBI Taxonomy" id="9490"/>
    <lineage>
        <taxon>Eukaryota</taxon>
        <taxon>Metazoa</taxon>
        <taxon>Chordata</taxon>
        <taxon>Craniata</taxon>
        <taxon>Vertebrata</taxon>
        <taxon>Euteleostomi</taxon>
        <taxon>Mammalia</taxon>
        <taxon>Eutheria</taxon>
        <taxon>Euarchontoglires</taxon>
        <taxon>Primates</taxon>
        <taxon>Haplorrhini</taxon>
        <taxon>Platyrrhini</taxon>
        <taxon>Cebidae</taxon>
        <taxon>Callitrichinae</taxon>
        <taxon>Saguinus</taxon>
    </lineage>
</organism>
<comment type="caution">
    <text evidence="1">The sequence shown here is derived from an EMBL/GenBank/DDBJ whole genome shotgun (WGS) entry which is preliminary data.</text>
</comment>